<dbReference type="Gene3D" id="1.10.10.60">
    <property type="entry name" value="Homeodomain-like"/>
    <property type="match status" value="1"/>
</dbReference>
<keyword evidence="1" id="KW-0833">Ubl conjugation pathway</keyword>
<comment type="caution">
    <text evidence="5">The sequence shown here is derived from an EMBL/GenBank/DDBJ whole genome shotgun (WGS) entry which is preliminary data.</text>
</comment>
<feature type="region of interest" description="Disordered" evidence="2">
    <location>
        <begin position="1060"/>
        <end position="1114"/>
    </location>
</feature>
<feature type="compositionally biased region" description="Polar residues" evidence="2">
    <location>
        <begin position="1102"/>
        <end position="1114"/>
    </location>
</feature>
<comment type="similarity">
    <text evidence="1">Belongs to the E3 ubiquitin-protein ligase UBR1-like family.</text>
</comment>
<keyword evidence="1" id="KW-0808">Transferase</keyword>
<dbReference type="EC" id="2.3.2.27" evidence="1"/>
<feature type="compositionally biased region" description="Polar residues" evidence="2">
    <location>
        <begin position="1"/>
        <end position="14"/>
    </location>
</feature>
<evidence type="ECO:0000259" key="3">
    <source>
        <dbReference type="Pfam" id="PF18995"/>
    </source>
</evidence>
<feature type="domain" description="Mutator-like transposase" evidence="4">
    <location>
        <begin position="1176"/>
        <end position="1494"/>
    </location>
</feature>
<dbReference type="InterPro" id="IPR049012">
    <property type="entry name" value="Mutator_transp_dom"/>
</dbReference>
<dbReference type="Pfam" id="PF20700">
    <property type="entry name" value="Mutator"/>
    <property type="match status" value="1"/>
</dbReference>
<evidence type="ECO:0000256" key="1">
    <source>
        <dbReference type="RuleBase" id="RU366018"/>
    </source>
</evidence>
<name>A0A9D4PEH5_RHISA</name>
<dbReference type="InterPro" id="IPR039164">
    <property type="entry name" value="UBR1-like"/>
</dbReference>
<keyword evidence="1" id="KW-0863">Zinc-finger</keyword>
<dbReference type="GO" id="GO:0003677">
    <property type="term" value="F:DNA binding"/>
    <property type="evidence" value="ECO:0007669"/>
    <property type="project" value="UniProtKB-KW"/>
</dbReference>
<dbReference type="GO" id="GO:0061630">
    <property type="term" value="F:ubiquitin protein ligase activity"/>
    <property type="evidence" value="ECO:0007669"/>
    <property type="project" value="UniProtKB-UniRule"/>
</dbReference>
<proteinExistence type="inferred from homology"/>
<feature type="domain" description="E3 ubiquitin-protein ligase UBR-like C-terminal" evidence="3">
    <location>
        <begin position="1566"/>
        <end position="1606"/>
    </location>
</feature>
<feature type="region of interest" description="Disordered" evidence="2">
    <location>
        <begin position="151"/>
        <end position="186"/>
    </location>
</feature>
<dbReference type="PANTHER" id="PTHR21497">
    <property type="entry name" value="UBIQUITIN LIGASE E3 ALPHA-RELATED"/>
    <property type="match status" value="1"/>
</dbReference>
<dbReference type="PANTHER" id="PTHR21497:SF24">
    <property type="entry name" value="E3 UBIQUITIN-PROTEIN LIGASE UBR1"/>
    <property type="match status" value="1"/>
</dbReference>
<dbReference type="VEuPathDB" id="VectorBase:RSAN_052108"/>
<sequence>MSVTNNERSNQNGTRCVASPRTPSQKPLLDHTLRHFRRVCNGPSDTSSTPMEVEDSSGGGTKSEGGGGSSRNAAAAAARRARIMAQMSAMQKNFIREYSDLFKEATEAEVASAAAPEVVRHTCILCREDEELSLSGRTLVLSVLVQRSTVLSKDRSQLPPPPPSSGGEDEDESKKESNPLDEEDPTCAFGDLRYGPHASTCGHVMHARCWQKFFESVVTKERRRPARYGRHISFNVEKREFLCPLCECLSNAVVPLLPPVSALVPSECLERAAQVQALGPDPGFEAWLRGARLALERATLLRREGPSSEDKMHPRLLPPPLKEVLDALPSEAASHLSRLYACYREPSPTKANGAGNGAEAGSGLQFPGTLSEMLKLFCQACYMVGLDAHPNVDDDRVPAQVWWSCAYTIHGAEWLLRGKPLLGDLSARRLHCLEALVRTAAASLRVSPPEAVASHCLRMMGRVFAVSSESPDNLVTSVDCLEQGILGTAGVSLSEPSLPPSVAMTLKTASGGSVLDIDAFGLMVALCLSAPSLFANAAPLPLGGALDGHVLRLVLALHLVQVILTVEPHEEKMETDSSSPVEEQSKSSQSNSRLLEFCSEVLTAAGMPPQNPSTLGAPFVEAVHEGLRPFLRCSAIFLHFLSSRPPPDALCVAGGDTWGALCEFLSVPTDLSSVLEPPVLRQLAIGWASHPQVRVQLRSSHLVRHPVQPNRLVELPSDFSELINEASLFRCPNSDGDDSRSPTLCLICGRILCSQSYCCQVEVGGDRLGACNLHVTVCGAGTGLFLRVRDCKVLLLVGRTKGGHRVTDACLASRNTAAQYRNLVRIAVDARATMVCCGDRIVPLAPWEPQWQHVDNNNFGITSPPYASRSLVAAILLAEERGNSSAVRHLGVTESIVRAAPTCKVFHVPKTGCFPKIEEELAQFVRQRRGHFLPVNAELVQIKARELAREAGVPRDTFKASRFVAAGRAPPSWARFEAVFFVHILRHLKMASLKQNGRRRGFSQGRFQATDWLSHGALEKRAFPSLPLAGATDTSIFFLCVGFSAVPFFHAIEMPGDSRLKPSTQRAFGSRKKRAWNKKAPATSAPSAAELESRPDPLDLPGTSTDDTVGPSSTSETLRVDAAYYSTAEQTQRVERSAQTKTVLSGKSATQRKFDLLGVSAECQTGDAGTDFLLVDMKVLNNFFAQAKCDKCDAKSLSVRKATDKEYGLAVKLIFSCSSCDFEKKQFSSPRVSGTATITPFEVNMRAMKGIQMIGKGVTALSDFCACMNLSHRGLHHKTFQGHLKSLVKACENTATESEAASVAVIKELYTDFLNPIGNIDVVFDGSWMTRGRSSHIGVGCIIELYTGLVIDHVVYSNFCLGCALGPQPQDEGYTDWLATHECQRNIECNSGRMEVEAALTMFQRSWAKHDSRTFHALSEAEVYGFIQIDKKDCINHVHKRMGAALRNIVDKKKAQGESLGGRGKLTQEKIKKIANYYGYALRSNINDVPAMKRAPVFARLSDESLLARCCEGKTQNASESLHSVIWTQTSKNGNASLESVKRAAAEAVAIYNQGRRATNESIAARCYLPPPYVDEYGETDAGLMRGNPLHLCPRRYEQLQHLWLSHGIPEQVAHALEQSTGLSSTNWALM</sequence>
<feature type="region of interest" description="Disordered" evidence="2">
    <location>
        <begin position="1"/>
        <end position="74"/>
    </location>
</feature>
<feature type="compositionally biased region" description="Low complexity" evidence="2">
    <location>
        <begin position="577"/>
        <end position="590"/>
    </location>
</feature>
<feature type="compositionally biased region" description="Gly residues" evidence="2">
    <location>
        <begin position="57"/>
        <end position="69"/>
    </location>
</feature>
<dbReference type="EMBL" id="JABSTV010001254">
    <property type="protein sequence ID" value="KAH7939461.1"/>
    <property type="molecule type" value="Genomic_DNA"/>
</dbReference>
<feature type="region of interest" description="Disordered" evidence="2">
    <location>
        <begin position="571"/>
        <end position="591"/>
    </location>
</feature>
<feature type="domain" description="E3 ubiquitin-protein ligase UBR-like C-terminal" evidence="3">
    <location>
        <begin position="378"/>
        <end position="800"/>
    </location>
</feature>
<comment type="pathway">
    <text evidence="1">Protein modification; protein ubiquitination.</text>
</comment>
<evidence type="ECO:0000313" key="6">
    <source>
        <dbReference type="Proteomes" id="UP000821837"/>
    </source>
</evidence>
<dbReference type="InterPro" id="IPR044046">
    <property type="entry name" value="E3_ligase_UBR-like_C"/>
</dbReference>
<evidence type="ECO:0000313" key="5">
    <source>
        <dbReference type="EMBL" id="KAH7939461.1"/>
    </source>
</evidence>
<keyword evidence="1" id="KW-0479">Metal-binding</keyword>
<reference evidence="5" key="1">
    <citation type="journal article" date="2020" name="Cell">
        <title>Large-Scale Comparative Analyses of Tick Genomes Elucidate Their Genetic Diversity and Vector Capacities.</title>
        <authorList>
            <consortium name="Tick Genome and Microbiome Consortium (TIGMIC)"/>
            <person name="Jia N."/>
            <person name="Wang J."/>
            <person name="Shi W."/>
            <person name="Du L."/>
            <person name="Sun Y."/>
            <person name="Zhan W."/>
            <person name="Jiang J.F."/>
            <person name="Wang Q."/>
            <person name="Zhang B."/>
            <person name="Ji P."/>
            <person name="Bell-Sakyi L."/>
            <person name="Cui X.M."/>
            <person name="Yuan T.T."/>
            <person name="Jiang B.G."/>
            <person name="Yang W.F."/>
            <person name="Lam T.T."/>
            <person name="Chang Q.C."/>
            <person name="Ding S.J."/>
            <person name="Wang X.J."/>
            <person name="Zhu J.G."/>
            <person name="Ruan X.D."/>
            <person name="Zhao L."/>
            <person name="Wei J.T."/>
            <person name="Ye R.Z."/>
            <person name="Que T.C."/>
            <person name="Du C.H."/>
            <person name="Zhou Y.H."/>
            <person name="Cheng J.X."/>
            <person name="Dai P.F."/>
            <person name="Guo W.B."/>
            <person name="Han X.H."/>
            <person name="Huang E.J."/>
            <person name="Li L.F."/>
            <person name="Wei W."/>
            <person name="Gao Y.C."/>
            <person name="Liu J.Z."/>
            <person name="Shao H.Z."/>
            <person name="Wang X."/>
            <person name="Wang C.C."/>
            <person name="Yang T.C."/>
            <person name="Huo Q.B."/>
            <person name="Li W."/>
            <person name="Chen H.Y."/>
            <person name="Chen S.E."/>
            <person name="Zhou L.G."/>
            <person name="Ni X.B."/>
            <person name="Tian J.H."/>
            <person name="Sheng Y."/>
            <person name="Liu T."/>
            <person name="Pan Y.S."/>
            <person name="Xia L.Y."/>
            <person name="Li J."/>
            <person name="Zhao F."/>
            <person name="Cao W.C."/>
        </authorList>
    </citation>
    <scope>NUCLEOTIDE SEQUENCE</scope>
    <source>
        <strain evidence="5">Rsan-2018</strain>
    </source>
</reference>
<reference evidence="5" key="2">
    <citation type="submission" date="2021-09" db="EMBL/GenBank/DDBJ databases">
        <authorList>
            <person name="Jia N."/>
            <person name="Wang J."/>
            <person name="Shi W."/>
            <person name="Du L."/>
            <person name="Sun Y."/>
            <person name="Zhan W."/>
            <person name="Jiang J."/>
            <person name="Wang Q."/>
            <person name="Zhang B."/>
            <person name="Ji P."/>
            <person name="Sakyi L.B."/>
            <person name="Cui X."/>
            <person name="Yuan T."/>
            <person name="Jiang B."/>
            <person name="Yang W."/>
            <person name="Lam T.T.-Y."/>
            <person name="Chang Q."/>
            <person name="Ding S."/>
            <person name="Wang X."/>
            <person name="Zhu J."/>
            <person name="Ruan X."/>
            <person name="Zhao L."/>
            <person name="Wei J."/>
            <person name="Que T."/>
            <person name="Du C."/>
            <person name="Cheng J."/>
            <person name="Dai P."/>
            <person name="Han X."/>
            <person name="Huang E."/>
            <person name="Gao Y."/>
            <person name="Liu J."/>
            <person name="Shao H."/>
            <person name="Ye R."/>
            <person name="Li L."/>
            <person name="Wei W."/>
            <person name="Wang X."/>
            <person name="Wang C."/>
            <person name="Huo Q."/>
            <person name="Li W."/>
            <person name="Guo W."/>
            <person name="Chen H."/>
            <person name="Chen S."/>
            <person name="Zhou L."/>
            <person name="Zhou L."/>
            <person name="Ni X."/>
            <person name="Tian J."/>
            <person name="Zhou Y."/>
            <person name="Sheng Y."/>
            <person name="Liu T."/>
            <person name="Pan Y."/>
            <person name="Xia L."/>
            <person name="Li J."/>
            <person name="Zhao F."/>
            <person name="Cao W."/>
        </authorList>
    </citation>
    <scope>NUCLEOTIDE SEQUENCE</scope>
    <source>
        <strain evidence="5">Rsan-2018</strain>
        <tissue evidence="5">Larvae</tissue>
    </source>
</reference>
<comment type="function">
    <text evidence="1">Ubiquitin ligase protein which is a component of the N-end rule pathway. Recognizes and binds to proteins bearing specific N-terminal residues that are destabilizing according to the N-end rule, leading to their ubiquitination and subsequent degradation.</text>
</comment>
<protein>
    <recommendedName>
        <fullName evidence="1">E3 ubiquitin-protein ligase</fullName>
        <ecNumber evidence="1">2.3.2.27</ecNumber>
    </recommendedName>
</protein>
<gene>
    <name evidence="5" type="ORF">HPB52_012745</name>
</gene>
<keyword evidence="1" id="KW-0862">Zinc</keyword>
<comment type="catalytic activity">
    <reaction evidence="1">
        <text>S-ubiquitinyl-[E2 ubiquitin-conjugating enzyme]-L-cysteine + [acceptor protein]-L-lysine = [E2 ubiquitin-conjugating enzyme]-L-cysteine + N(6)-ubiquitinyl-[acceptor protein]-L-lysine.</text>
        <dbReference type="EC" id="2.3.2.27"/>
    </reaction>
</comment>
<evidence type="ECO:0000259" key="4">
    <source>
        <dbReference type="Pfam" id="PF20700"/>
    </source>
</evidence>
<dbReference type="GO" id="GO:0000151">
    <property type="term" value="C:ubiquitin ligase complex"/>
    <property type="evidence" value="ECO:0007669"/>
    <property type="project" value="TreeGrafter"/>
</dbReference>
<feature type="compositionally biased region" description="Low complexity" evidence="2">
    <location>
        <begin position="1078"/>
        <end position="1089"/>
    </location>
</feature>
<keyword evidence="6" id="KW-1185">Reference proteome</keyword>
<accession>A0A9D4PEH5</accession>
<dbReference type="GO" id="GO:0016567">
    <property type="term" value="P:protein ubiquitination"/>
    <property type="evidence" value="ECO:0007669"/>
    <property type="project" value="UniProtKB-UniRule"/>
</dbReference>
<organism evidence="5 6">
    <name type="scientific">Rhipicephalus sanguineus</name>
    <name type="common">Brown dog tick</name>
    <name type="synonym">Ixodes sanguineus</name>
    <dbReference type="NCBI Taxonomy" id="34632"/>
    <lineage>
        <taxon>Eukaryota</taxon>
        <taxon>Metazoa</taxon>
        <taxon>Ecdysozoa</taxon>
        <taxon>Arthropoda</taxon>
        <taxon>Chelicerata</taxon>
        <taxon>Arachnida</taxon>
        <taxon>Acari</taxon>
        <taxon>Parasitiformes</taxon>
        <taxon>Ixodida</taxon>
        <taxon>Ixodoidea</taxon>
        <taxon>Ixodidae</taxon>
        <taxon>Rhipicephalinae</taxon>
        <taxon>Rhipicephalus</taxon>
        <taxon>Rhipicephalus</taxon>
    </lineage>
</organism>
<dbReference type="GO" id="GO:0005737">
    <property type="term" value="C:cytoplasm"/>
    <property type="evidence" value="ECO:0007669"/>
    <property type="project" value="TreeGrafter"/>
</dbReference>
<dbReference type="GO" id="GO:0008270">
    <property type="term" value="F:zinc ion binding"/>
    <property type="evidence" value="ECO:0007669"/>
    <property type="project" value="UniProtKB-UniRule"/>
</dbReference>
<dbReference type="GO" id="GO:0071596">
    <property type="term" value="P:ubiquitin-dependent protein catabolic process via the N-end rule pathway"/>
    <property type="evidence" value="ECO:0007669"/>
    <property type="project" value="UniProtKB-UniRule"/>
</dbReference>
<dbReference type="Pfam" id="PF18995">
    <property type="entry name" value="PRT6_C"/>
    <property type="match status" value="2"/>
</dbReference>
<dbReference type="Proteomes" id="UP000821837">
    <property type="component" value="Chromosome 8"/>
</dbReference>
<dbReference type="VEuPathDB" id="VectorBase:RSAN_033059"/>
<evidence type="ECO:0000256" key="2">
    <source>
        <dbReference type="SAM" id="MobiDB-lite"/>
    </source>
</evidence>